<evidence type="ECO:0000256" key="4">
    <source>
        <dbReference type="ARBA" id="ARBA00022837"/>
    </source>
</evidence>
<dbReference type="PANTHER" id="PTHR10857:SF106">
    <property type="entry name" value="C2 DOMAIN-CONTAINING PROTEIN"/>
    <property type="match status" value="1"/>
</dbReference>
<dbReference type="Pfam" id="PF07002">
    <property type="entry name" value="Copine"/>
    <property type="match status" value="1"/>
</dbReference>
<dbReference type="Gene3D" id="2.60.40.150">
    <property type="entry name" value="C2 domain"/>
    <property type="match status" value="2"/>
</dbReference>
<sequence length="580" mass="64965">MDTGFMPGTSVVPCTKVEISVSCRNLTDNDLFSKSDPLCVLKITDPKTRRIFEVGRTETIKDCLNPDFVKKFMMDYFFEERQMLRFEIYDIDSQSHRLEDHDFLGWMECSLGELVSAPNSRFERRLQGRTAGYGTIIVRTEEVSSCKDEVIIHMKGLHLDKKDFFGKSDPFLMFYRVNEDRSFTLVHKTEVVKNTLNPTWRSFCVPVRQLCNGDHERSIKIECYDWDSDGGHDFIGETTTNLRELSQAAARYEVINPKKKAKKKSYKNSGELEIIRCTIQPQYSFLDFIKGGLQMNFTVAIDFTASNGNPSQSSSLHYINPYQPNQYASAIQAVGEIIQDYDSDKLFPVLGFGARIDNSGAASHEFAVNFNPSNPYCQGVGGILQAYHAALPRVQLYGPTNFSPVINHVARFAQASQDGSNYFVLLILTDGIITDMHQTIDAIIQASTLPMSIIIVGVGNAEFDAMDELDADDHMLRSPMSGRYAERDIVQFVPFRDFIGGRYGGDISTSKIFLAKEVLAEIPDQVVLHMKKRGIKPKPPQQQQAPPPYQQQQMGGTGGIIPSAPGMVMPGAQAPPYPAA</sequence>
<dbReference type="FunFam" id="2.60.40.150:FF:000099">
    <property type="entry name" value="Copine 3"/>
    <property type="match status" value="1"/>
</dbReference>
<dbReference type="SMART" id="SM00327">
    <property type="entry name" value="VWA"/>
    <property type="match status" value="1"/>
</dbReference>
<keyword evidence="9" id="KW-1185">Reference proteome</keyword>
<dbReference type="GO" id="GO:0005886">
    <property type="term" value="C:plasma membrane"/>
    <property type="evidence" value="ECO:0007669"/>
    <property type="project" value="TreeGrafter"/>
</dbReference>
<keyword evidence="4" id="KW-0106">Calcium</keyword>
<dbReference type="InterPro" id="IPR045052">
    <property type="entry name" value="Copine"/>
</dbReference>
<dbReference type="SUPFAM" id="SSF49562">
    <property type="entry name" value="C2 domain (Calcium/lipid-binding domain, CaLB)"/>
    <property type="match status" value="2"/>
</dbReference>
<evidence type="ECO:0000313" key="8">
    <source>
        <dbReference type="EMBL" id="KAK3801702.1"/>
    </source>
</evidence>
<comment type="similarity">
    <text evidence="1">Belongs to the copine family.</text>
</comment>
<dbReference type="GO" id="GO:0046872">
    <property type="term" value="F:metal ion binding"/>
    <property type="evidence" value="ECO:0007669"/>
    <property type="project" value="UniProtKB-KW"/>
</dbReference>
<organism evidence="8 9">
    <name type="scientific">Elysia crispata</name>
    <name type="common">lettuce slug</name>
    <dbReference type="NCBI Taxonomy" id="231223"/>
    <lineage>
        <taxon>Eukaryota</taxon>
        <taxon>Metazoa</taxon>
        <taxon>Spiralia</taxon>
        <taxon>Lophotrochozoa</taxon>
        <taxon>Mollusca</taxon>
        <taxon>Gastropoda</taxon>
        <taxon>Heterobranchia</taxon>
        <taxon>Euthyneura</taxon>
        <taxon>Panpulmonata</taxon>
        <taxon>Sacoglossa</taxon>
        <taxon>Placobranchoidea</taxon>
        <taxon>Plakobranchidae</taxon>
        <taxon>Elysia</taxon>
    </lineage>
</organism>
<keyword evidence="2" id="KW-0479">Metal-binding</keyword>
<dbReference type="InterPro" id="IPR037768">
    <property type="entry name" value="C2B_Copine"/>
</dbReference>
<evidence type="ECO:0000256" key="2">
    <source>
        <dbReference type="ARBA" id="ARBA00022723"/>
    </source>
</evidence>
<feature type="domain" description="C2" evidence="6">
    <location>
        <begin position="1"/>
        <end position="126"/>
    </location>
</feature>
<dbReference type="SUPFAM" id="SSF53300">
    <property type="entry name" value="vWA-like"/>
    <property type="match status" value="1"/>
</dbReference>
<feature type="domain" description="VWFA" evidence="7">
    <location>
        <begin position="296"/>
        <end position="470"/>
    </location>
</feature>
<proteinExistence type="inferred from homology"/>
<dbReference type="FunFam" id="3.40.50.410:FF:000098">
    <property type="entry name" value="Copine-5"/>
    <property type="match status" value="1"/>
</dbReference>
<evidence type="ECO:0000259" key="7">
    <source>
        <dbReference type="PROSITE" id="PS50234"/>
    </source>
</evidence>
<dbReference type="InterPro" id="IPR035892">
    <property type="entry name" value="C2_domain_sf"/>
</dbReference>
<feature type="region of interest" description="Disordered" evidence="5">
    <location>
        <begin position="536"/>
        <end position="580"/>
    </location>
</feature>
<dbReference type="InterPro" id="IPR000008">
    <property type="entry name" value="C2_dom"/>
</dbReference>
<dbReference type="AlphaFoldDB" id="A0AAE1BAL3"/>
<dbReference type="InterPro" id="IPR002035">
    <property type="entry name" value="VWF_A"/>
</dbReference>
<evidence type="ECO:0008006" key="10">
    <source>
        <dbReference type="Google" id="ProtNLM"/>
    </source>
</evidence>
<accession>A0AAE1BAL3</accession>
<dbReference type="InterPro" id="IPR036465">
    <property type="entry name" value="vWFA_dom_sf"/>
</dbReference>
<dbReference type="SMART" id="SM00239">
    <property type="entry name" value="C2"/>
    <property type="match status" value="2"/>
</dbReference>
<evidence type="ECO:0000256" key="5">
    <source>
        <dbReference type="SAM" id="MobiDB-lite"/>
    </source>
</evidence>
<dbReference type="PROSITE" id="PS50004">
    <property type="entry name" value="C2"/>
    <property type="match status" value="2"/>
</dbReference>
<name>A0AAE1BAL3_9GAST</name>
<evidence type="ECO:0000313" key="9">
    <source>
        <dbReference type="Proteomes" id="UP001283361"/>
    </source>
</evidence>
<dbReference type="Gene3D" id="3.40.50.410">
    <property type="entry name" value="von Willebrand factor, type A domain"/>
    <property type="match status" value="1"/>
</dbReference>
<comment type="caution">
    <text evidence="8">The sequence shown here is derived from an EMBL/GenBank/DDBJ whole genome shotgun (WGS) entry which is preliminary data.</text>
</comment>
<dbReference type="Pfam" id="PF00168">
    <property type="entry name" value="C2"/>
    <property type="match status" value="2"/>
</dbReference>
<reference evidence="8" key="1">
    <citation type="journal article" date="2023" name="G3 (Bethesda)">
        <title>A reference genome for the long-term kleptoplast-retaining sea slug Elysia crispata morphotype clarki.</title>
        <authorList>
            <person name="Eastman K.E."/>
            <person name="Pendleton A.L."/>
            <person name="Shaikh M.A."/>
            <person name="Suttiyut T."/>
            <person name="Ogas R."/>
            <person name="Tomko P."/>
            <person name="Gavelis G."/>
            <person name="Widhalm J.R."/>
            <person name="Wisecaver J.H."/>
        </authorList>
    </citation>
    <scope>NUCLEOTIDE SEQUENCE</scope>
    <source>
        <strain evidence="8">ECLA1</strain>
    </source>
</reference>
<dbReference type="EMBL" id="JAWDGP010000286">
    <property type="protein sequence ID" value="KAK3801702.1"/>
    <property type="molecule type" value="Genomic_DNA"/>
</dbReference>
<keyword evidence="3" id="KW-0677">Repeat</keyword>
<evidence type="ECO:0000256" key="3">
    <source>
        <dbReference type="ARBA" id="ARBA00022737"/>
    </source>
</evidence>
<feature type="domain" description="C2" evidence="6">
    <location>
        <begin position="130"/>
        <end position="256"/>
    </location>
</feature>
<dbReference type="CDD" id="cd01459">
    <property type="entry name" value="vWA_copine_like"/>
    <property type="match status" value="1"/>
</dbReference>
<dbReference type="FunFam" id="2.60.40.150:FF:000013">
    <property type="entry name" value="copine-9 isoform X1"/>
    <property type="match status" value="1"/>
</dbReference>
<dbReference type="PANTHER" id="PTHR10857">
    <property type="entry name" value="COPINE"/>
    <property type="match status" value="1"/>
</dbReference>
<gene>
    <name evidence="8" type="ORF">RRG08_033888</name>
</gene>
<protein>
    <recommendedName>
        <fullName evidence="10">Copine-8</fullName>
    </recommendedName>
</protein>
<dbReference type="PROSITE" id="PS50234">
    <property type="entry name" value="VWFA"/>
    <property type="match status" value="1"/>
</dbReference>
<dbReference type="GO" id="GO:0071277">
    <property type="term" value="P:cellular response to calcium ion"/>
    <property type="evidence" value="ECO:0007669"/>
    <property type="project" value="TreeGrafter"/>
</dbReference>
<evidence type="ECO:0000259" key="6">
    <source>
        <dbReference type="PROSITE" id="PS50004"/>
    </source>
</evidence>
<dbReference type="Proteomes" id="UP001283361">
    <property type="component" value="Unassembled WGS sequence"/>
</dbReference>
<feature type="compositionally biased region" description="Pro residues" evidence="5">
    <location>
        <begin position="537"/>
        <end position="549"/>
    </location>
</feature>
<dbReference type="InterPro" id="IPR010734">
    <property type="entry name" value="Copine_C"/>
</dbReference>
<dbReference type="GO" id="GO:0005544">
    <property type="term" value="F:calcium-dependent phospholipid binding"/>
    <property type="evidence" value="ECO:0007669"/>
    <property type="project" value="InterPro"/>
</dbReference>
<dbReference type="CDD" id="cd04047">
    <property type="entry name" value="C2B_Copine"/>
    <property type="match status" value="1"/>
</dbReference>
<dbReference type="CDD" id="cd04048">
    <property type="entry name" value="C2A_Copine"/>
    <property type="match status" value="1"/>
</dbReference>
<evidence type="ECO:0000256" key="1">
    <source>
        <dbReference type="ARBA" id="ARBA00009048"/>
    </source>
</evidence>